<proteinExistence type="predicted"/>
<dbReference type="Pfam" id="PF00293">
    <property type="entry name" value="NUDIX"/>
    <property type="match status" value="1"/>
</dbReference>
<dbReference type="PROSITE" id="PS00893">
    <property type="entry name" value="NUDIX_BOX"/>
    <property type="match status" value="1"/>
</dbReference>
<dbReference type="GO" id="GO:0006754">
    <property type="term" value="P:ATP biosynthetic process"/>
    <property type="evidence" value="ECO:0007669"/>
    <property type="project" value="TreeGrafter"/>
</dbReference>
<dbReference type="PANTHER" id="PTHR21340">
    <property type="entry name" value="DIADENOSINE 5,5-P1,P4-TETRAPHOSPHATE PYROPHOSPHOHYDROLASE MUTT"/>
    <property type="match status" value="1"/>
</dbReference>
<dbReference type="EMBL" id="SMBH01000001">
    <property type="protein sequence ID" value="TCU20313.1"/>
    <property type="molecule type" value="Genomic_DNA"/>
</dbReference>
<comment type="cofactor">
    <cofactor evidence="1">
        <name>Mg(2+)</name>
        <dbReference type="ChEBI" id="CHEBI:18420"/>
    </cofactor>
</comment>
<dbReference type="CDD" id="cd04662">
    <property type="entry name" value="NUDIX_Hydrolase"/>
    <property type="match status" value="1"/>
</dbReference>
<gene>
    <name evidence="4" type="ORF">EV132_101377</name>
</gene>
<evidence type="ECO:0000256" key="1">
    <source>
        <dbReference type="ARBA" id="ARBA00001946"/>
    </source>
</evidence>
<evidence type="ECO:0000313" key="4">
    <source>
        <dbReference type="EMBL" id="TCU20313.1"/>
    </source>
</evidence>
<dbReference type="AlphaFoldDB" id="A0A4R3QF60"/>
<evidence type="ECO:0000259" key="3">
    <source>
        <dbReference type="PROSITE" id="PS51462"/>
    </source>
</evidence>
<keyword evidence="2 4" id="KW-0378">Hydrolase</keyword>
<organism evidence="4 5">
    <name type="scientific">Rhizobium sullae</name>
    <name type="common">Rhizobium hedysari</name>
    <dbReference type="NCBI Taxonomy" id="50338"/>
    <lineage>
        <taxon>Bacteria</taxon>
        <taxon>Pseudomonadati</taxon>
        <taxon>Pseudomonadota</taxon>
        <taxon>Alphaproteobacteria</taxon>
        <taxon>Hyphomicrobiales</taxon>
        <taxon>Rhizobiaceae</taxon>
        <taxon>Rhizobium/Agrobacterium group</taxon>
        <taxon>Rhizobium</taxon>
    </lineage>
</organism>
<dbReference type="InterPro" id="IPR020084">
    <property type="entry name" value="NUDIX_hydrolase_CS"/>
</dbReference>
<dbReference type="GO" id="GO:0004081">
    <property type="term" value="F:bis(5'-nucleosyl)-tetraphosphatase (asymmetrical) activity"/>
    <property type="evidence" value="ECO:0007669"/>
    <property type="project" value="TreeGrafter"/>
</dbReference>
<protein>
    <submittedName>
        <fullName evidence="4">Putative NUDIX family NTP pyrophosphohydrolase</fullName>
    </submittedName>
</protein>
<dbReference type="GO" id="GO:0006167">
    <property type="term" value="P:AMP biosynthetic process"/>
    <property type="evidence" value="ECO:0007669"/>
    <property type="project" value="TreeGrafter"/>
</dbReference>
<dbReference type="Proteomes" id="UP000294576">
    <property type="component" value="Unassembled WGS sequence"/>
</dbReference>
<name>A0A4R3QF60_RHISU</name>
<sequence length="156" mass="17597">MAKRSAGLLIYRQVDGHHEVLLVHPGGPFWTKKDDGAWSIPKGLINEGEDELMAARREVKEELGVDIDGCFARLGEYKQPGGKIVIAWAVEADVCIDVKTISSNTFHIEWPPRSGTMRSFPEVDRANWFSLPQAEQKILKNQRAILTDFSLRLDPR</sequence>
<dbReference type="InterPro" id="IPR015797">
    <property type="entry name" value="NUDIX_hydrolase-like_dom_sf"/>
</dbReference>
<evidence type="ECO:0000313" key="5">
    <source>
        <dbReference type="Proteomes" id="UP000294576"/>
    </source>
</evidence>
<accession>A0A4R3QF60</accession>
<comment type="caution">
    <text evidence="4">The sequence shown here is derived from an EMBL/GenBank/DDBJ whole genome shotgun (WGS) entry which is preliminary data.</text>
</comment>
<reference evidence="4 5" key="1">
    <citation type="submission" date="2019-03" db="EMBL/GenBank/DDBJ databases">
        <title>Genomic Encyclopedia of Type Strains, Phase IV (KMG-V): Genome sequencing to study the core and pangenomes of soil and plant-associated prokaryotes.</title>
        <authorList>
            <person name="Whitman W."/>
        </authorList>
    </citation>
    <scope>NUCLEOTIDE SEQUENCE [LARGE SCALE GENOMIC DNA]</scope>
    <source>
        <strain evidence="4 5">Hc14</strain>
    </source>
</reference>
<dbReference type="PANTHER" id="PTHR21340:SF7">
    <property type="entry name" value="NUDIX HYDROLASE DOMAIN-CONTAINING PROTEIN"/>
    <property type="match status" value="1"/>
</dbReference>
<feature type="domain" description="Nudix hydrolase" evidence="3">
    <location>
        <begin position="1"/>
        <end position="151"/>
    </location>
</feature>
<dbReference type="InterPro" id="IPR051325">
    <property type="entry name" value="Nudix_hydrolase_domain"/>
</dbReference>
<dbReference type="RefSeq" id="WP_132558484.1">
    <property type="nucleotide sequence ID" value="NZ_SMBH01000001.1"/>
</dbReference>
<dbReference type="Gene3D" id="3.90.79.10">
    <property type="entry name" value="Nucleoside Triphosphate Pyrophosphohydrolase"/>
    <property type="match status" value="1"/>
</dbReference>
<evidence type="ECO:0000256" key="2">
    <source>
        <dbReference type="ARBA" id="ARBA00022801"/>
    </source>
</evidence>
<dbReference type="SUPFAM" id="SSF55811">
    <property type="entry name" value="Nudix"/>
    <property type="match status" value="1"/>
</dbReference>
<dbReference type="InterPro" id="IPR000086">
    <property type="entry name" value="NUDIX_hydrolase_dom"/>
</dbReference>
<dbReference type="PROSITE" id="PS51462">
    <property type="entry name" value="NUDIX"/>
    <property type="match status" value="1"/>
</dbReference>